<organism evidence="3 4">
    <name type="scientific">Tetrahymena thermophila (strain SB210)</name>
    <dbReference type="NCBI Taxonomy" id="312017"/>
    <lineage>
        <taxon>Eukaryota</taxon>
        <taxon>Sar</taxon>
        <taxon>Alveolata</taxon>
        <taxon>Ciliophora</taxon>
        <taxon>Intramacronucleata</taxon>
        <taxon>Oligohymenophorea</taxon>
        <taxon>Hymenostomatida</taxon>
        <taxon>Tetrahymenina</taxon>
        <taxon>Tetrahymenidae</taxon>
        <taxon>Tetrahymena</taxon>
    </lineage>
</organism>
<dbReference type="InParanoid" id="W7XBQ9"/>
<gene>
    <name evidence="3" type="ORF">TTHERM_000683159</name>
</gene>
<accession>W7XBQ9</accession>
<evidence type="ECO:0000256" key="2">
    <source>
        <dbReference type="SAM" id="Coils"/>
    </source>
</evidence>
<evidence type="ECO:0000313" key="4">
    <source>
        <dbReference type="Proteomes" id="UP000009168"/>
    </source>
</evidence>
<sequence>MNLQEWKQEYKSIRHKIFNIDKDLGKQLQMNKSSTSKNDISSIMKVTEKSDFDREKERDQIFKQIKFLKQENEKFKDKLKNFEKTPQYLQKIQLMSESLEQKMSEFKIQQMEIFDQIAEEEEQLENELEIFNERLPYYENSKFENIEKKKGIFQICEEVESDADEEQSYMNNQQNKKVYQKHFTDKENDSQSGNLEETIEDIDQELEHLKQKIDVIDKKIVQNGGKNQGWTNQDQQDFLKIRVRHKNQITKQAFLNDCLSILGMFDEQQIREHIDKFQKYLQFEEDKKSLMQTYKDLKEKRKEIQLEQIRKEEVNQNQKKQLEEQQKKQTTILREKQKEEILQWKLKKQAKEEVKSESAKMMLDEEQRERERIRRAQLEEQKRLVEEYKQIKEVEKMRQKEREEYEKSISKRLITSSDKERIKQKEEEMIKKKQEIAKKQQLLKEESQVKKQKHDELKQTKYAYVPSKLNEKTTASKMKEGEKVETGKVDRFGSCAQTFGGAPVKFTGRAVPSWRNGV</sequence>
<dbReference type="PANTHER" id="PTHR21549">
    <property type="entry name" value="MUTATED IN BLADDER CANCER 1"/>
    <property type="match status" value="1"/>
</dbReference>
<evidence type="ECO:0000256" key="1">
    <source>
        <dbReference type="ARBA" id="ARBA00023054"/>
    </source>
</evidence>
<feature type="coiled-coil region" evidence="2">
    <location>
        <begin position="58"/>
        <end position="219"/>
    </location>
</feature>
<reference evidence="4" key="1">
    <citation type="journal article" date="2006" name="PLoS Biol.">
        <title>Macronuclear genome sequence of the ciliate Tetrahymena thermophila, a model eukaryote.</title>
        <authorList>
            <person name="Eisen J.A."/>
            <person name="Coyne R.S."/>
            <person name="Wu M."/>
            <person name="Wu D."/>
            <person name="Thiagarajan M."/>
            <person name="Wortman J.R."/>
            <person name="Badger J.H."/>
            <person name="Ren Q."/>
            <person name="Amedeo P."/>
            <person name="Jones K.M."/>
            <person name="Tallon L.J."/>
            <person name="Delcher A.L."/>
            <person name="Salzberg S.L."/>
            <person name="Silva J.C."/>
            <person name="Haas B.J."/>
            <person name="Majoros W.H."/>
            <person name="Farzad M."/>
            <person name="Carlton J.M."/>
            <person name="Smith R.K. Jr."/>
            <person name="Garg J."/>
            <person name="Pearlman R.E."/>
            <person name="Karrer K.M."/>
            <person name="Sun L."/>
            <person name="Manning G."/>
            <person name="Elde N.C."/>
            <person name="Turkewitz A.P."/>
            <person name="Asai D.J."/>
            <person name="Wilkes D.E."/>
            <person name="Wang Y."/>
            <person name="Cai H."/>
            <person name="Collins K."/>
            <person name="Stewart B.A."/>
            <person name="Lee S.R."/>
            <person name="Wilamowska K."/>
            <person name="Weinberg Z."/>
            <person name="Ruzzo W.L."/>
            <person name="Wloga D."/>
            <person name="Gaertig J."/>
            <person name="Frankel J."/>
            <person name="Tsao C.-C."/>
            <person name="Gorovsky M.A."/>
            <person name="Keeling P.J."/>
            <person name="Waller R.F."/>
            <person name="Patron N.J."/>
            <person name="Cherry J.M."/>
            <person name="Stover N.A."/>
            <person name="Krieger C.J."/>
            <person name="del Toro C."/>
            <person name="Ryder H.F."/>
            <person name="Williamson S.C."/>
            <person name="Barbeau R.A."/>
            <person name="Hamilton E.P."/>
            <person name="Orias E."/>
        </authorList>
    </citation>
    <scope>NUCLEOTIDE SEQUENCE [LARGE SCALE GENOMIC DNA]</scope>
    <source>
        <strain evidence="4">SB210</strain>
    </source>
</reference>
<proteinExistence type="predicted"/>
<dbReference type="Proteomes" id="UP000009168">
    <property type="component" value="Unassembled WGS sequence"/>
</dbReference>
<protein>
    <submittedName>
        <fullName evidence="3">Type III restriction enzyme, res subunit family protein</fullName>
    </submittedName>
</protein>
<dbReference type="EMBL" id="GG662247">
    <property type="protein sequence ID" value="EWS71116.1"/>
    <property type="molecule type" value="Genomic_DNA"/>
</dbReference>
<dbReference type="AlphaFoldDB" id="W7XBQ9"/>
<dbReference type="KEGG" id="tet:TTHERM_000683159"/>
<keyword evidence="1 2" id="KW-0175">Coiled coil</keyword>
<feature type="coiled-coil region" evidence="2">
    <location>
        <begin position="280"/>
        <end position="442"/>
    </location>
</feature>
<dbReference type="PANTHER" id="PTHR21549:SF0">
    <property type="entry name" value="COILED-COIL DOMAIN-CONTAINING PROTEIN 112"/>
    <property type="match status" value="1"/>
</dbReference>
<dbReference type="OrthoDB" id="302613at2759"/>
<dbReference type="InterPro" id="IPR039902">
    <property type="entry name" value="CCDC148/CCDC112"/>
</dbReference>
<keyword evidence="4" id="KW-1185">Reference proteome</keyword>
<dbReference type="GeneID" id="24440184"/>
<name>W7XBQ9_TETTS</name>
<evidence type="ECO:0000313" key="3">
    <source>
        <dbReference type="EMBL" id="EWS71116.1"/>
    </source>
</evidence>
<dbReference type="RefSeq" id="XP_012656359.1">
    <property type="nucleotide sequence ID" value="XM_012800905.1"/>
</dbReference>